<organism evidence="2 3">
    <name type="scientific">Batillaria attramentaria</name>
    <dbReference type="NCBI Taxonomy" id="370345"/>
    <lineage>
        <taxon>Eukaryota</taxon>
        <taxon>Metazoa</taxon>
        <taxon>Spiralia</taxon>
        <taxon>Lophotrochozoa</taxon>
        <taxon>Mollusca</taxon>
        <taxon>Gastropoda</taxon>
        <taxon>Caenogastropoda</taxon>
        <taxon>Sorbeoconcha</taxon>
        <taxon>Cerithioidea</taxon>
        <taxon>Batillariidae</taxon>
        <taxon>Batillaria</taxon>
    </lineage>
</organism>
<dbReference type="AlphaFoldDB" id="A0ABD0LR12"/>
<gene>
    <name evidence="2" type="ORF">BaRGS_00006654</name>
</gene>
<dbReference type="EMBL" id="JACVVK020000028">
    <property type="protein sequence ID" value="KAK7501902.1"/>
    <property type="molecule type" value="Genomic_DNA"/>
</dbReference>
<protein>
    <submittedName>
        <fullName evidence="2">Uncharacterized protein</fullName>
    </submittedName>
</protein>
<proteinExistence type="predicted"/>
<reference evidence="2 3" key="1">
    <citation type="journal article" date="2023" name="Sci. Data">
        <title>Genome assembly of the Korean intertidal mud-creeper Batillaria attramentaria.</title>
        <authorList>
            <person name="Patra A.K."/>
            <person name="Ho P.T."/>
            <person name="Jun S."/>
            <person name="Lee S.J."/>
            <person name="Kim Y."/>
            <person name="Won Y.J."/>
        </authorList>
    </citation>
    <scope>NUCLEOTIDE SEQUENCE [LARGE SCALE GENOMIC DNA]</scope>
    <source>
        <strain evidence="2">Wonlab-2016</strain>
    </source>
</reference>
<feature type="region of interest" description="Disordered" evidence="1">
    <location>
        <begin position="74"/>
        <end position="119"/>
    </location>
</feature>
<feature type="compositionally biased region" description="Polar residues" evidence="1">
    <location>
        <begin position="75"/>
        <end position="119"/>
    </location>
</feature>
<sequence>MVLLFRAPPLQDYSQSVSNCVQQFTYSLSALQPSVRWGGEANKEADTVIIPTRCGAQWVVLISVLITALSKERSPASTTPQGSSVAQCRNSRSFGLTPSTVKTKTPSLNSPSRSNDGASTMTVLPELLKTTCALEVISHSSVSSILEAGDYGVVNGCGQVCASLQHYETCTREESHNDPPAATDEGARHSVTATCVLHINQQRRYPTPIF</sequence>
<evidence type="ECO:0000313" key="2">
    <source>
        <dbReference type="EMBL" id="KAK7501902.1"/>
    </source>
</evidence>
<comment type="caution">
    <text evidence="2">The sequence shown here is derived from an EMBL/GenBank/DDBJ whole genome shotgun (WGS) entry which is preliminary data.</text>
</comment>
<name>A0ABD0LR12_9CAEN</name>
<evidence type="ECO:0000256" key="1">
    <source>
        <dbReference type="SAM" id="MobiDB-lite"/>
    </source>
</evidence>
<dbReference type="Proteomes" id="UP001519460">
    <property type="component" value="Unassembled WGS sequence"/>
</dbReference>
<accession>A0ABD0LR12</accession>
<keyword evidence="3" id="KW-1185">Reference proteome</keyword>
<evidence type="ECO:0000313" key="3">
    <source>
        <dbReference type="Proteomes" id="UP001519460"/>
    </source>
</evidence>